<dbReference type="InterPro" id="IPR011042">
    <property type="entry name" value="6-blade_b-propeller_TolB-like"/>
</dbReference>
<dbReference type="Gene3D" id="2.120.10.30">
    <property type="entry name" value="TolB, C-terminal domain"/>
    <property type="match status" value="1"/>
</dbReference>
<accession>A0ABV3QCM2</accession>
<sequence>MSPRHLIPVVGLAAALAASFAARAQSRGELVGPGVISTGLQETSAALTPDGDTLYFMRSDFAERDDTILVSHRENGHWGAPQVASFSGQWHDSEPTLAPDGLRLYFVSNRPLQPAAAPVTADMGGHHFAGTNLWYVQRQPDGRWGAPVHVGGALNDGAMIYNPSVAANGDIYFSAHRPDSGAAYQIYVAHPTAQGYATPQRVDLGEVARNRMDPAIDPQQRFLVYAGNEGDSLGSADLYIAFRQADGSWGKPLHLPGDINSPALENAPSLGPRFGELYVSSNRRDEVRFPKPRDTAASLQQRLQQPLNGSRNLWRFDIADVLRAHGIDH</sequence>
<keyword evidence="1" id="KW-0732">Signal</keyword>
<dbReference type="Pfam" id="PF07676">
    <property type="entry name" value="PD40"/>
    <property type="match status" value="2"/>
</dbReference>
<evidence type="ECO:0000313" key="2">
    <source>
        <dbReference type="EMBL" id="MEW9571589.1"/>
    </source>
</evidence>
<gene>
    <name evidence="2" type="ORF">ABQJ54_07485</name>
</gene>
<comment type="caution">
    <text evidence="2">The sequence shown here is derived from an EMBL/GenBank/DDBJ whole genome shotgun (WGS) entry which is preliminary data.</text>
</comment>
<keyword evidence="3" id="KW-1185">Reference proteome</keyword>
<proteinExistence type="predicted"/>
<evidence type="ECO:0000313" key="3">
    <source>
        <dbReference type="Proteomes" id="UP001556220"/>
    </source>
</evidence>
<name>A0ABV3QCM2_9GAMM</name>
<dbReference type="InterPro" id="IPR011659">
    <property type="entry name" value="WD40"/>
</dbReference>
<protein>
    <submittedName>
        <fullName evidence="2">TolB family protein</fullName>
    </submittedName>
</protein>
<reference evidence="2 3" key="1">
    <citation type="submission" date="2024-06" db="EMBL/GenBank/DDBJ databases">
        <authorList>
            <person name="Woo H."/>
        </authorList>
    </citation>
    <scope>NUCLEOTIDE SEQUENCE [LARGE SCALE GENOMIC DNA]</scope>
    <source>
        <strain evidence="2 3">Si-c</strain>
    </source>
</reference>
<feature type="signal peptide" evidence="1">
    <location>
        <begin position="1"/>
        <end position="24"/>
    </location>
</feature>
<evidence type="ECO:0000256" key="1">
    <source>
        <dbReference type="SAM" id="SignalP"/>
    </source>
</evidence>
<dbReference type="RefSeq" id="WP_367853674.1">
    <property type="nucleotide sequence ID" value="NZ_JBFOHK010000002.1"/>
</dbReference>
<dbReference type="EMBL" id="JBFOHK010000002">
    <property type="protein sequence ID" value="MEW9571589.1"/>
    <property type="molecule type" value="Genomic_DNA"/>
</dbReference>
<organism evidence="2 3">
    <name type="scientific">Rhodanobacter lycopersici</name>
    <dbReference type="NCBI Taxonomy" id="3162487"/>
    <lineage>
        <taxon>Bacteria</taxon>
        <taxon>Pseudomonadati</taxon>
        <taxon>Pseudomonadota</taxon>
        <taxon>Gammaproteobacteria</taxon>
        <taxon>Lysobacterales</taxon>
        <taxon>Rhodanobacteraceae</taxon>
        <taxon>Rhodanobacter</taxon>
    </lineage>
</organism>
<dbReference type="SUPFAM" id="SSF82171">
    <property type="entry name" value="DPP6 N-terminal domain-like"/>
    <property type="match status" value="1"/>
</dbReference>
<feature type="chain" id="PRO_5046043524" evidence="1">
    <location>
        <begin position="25"/>
        <end position="329"/>
    </location>
</feature>
<dbReference type="Proteomes" id="UP001556220">
    <property type="component" value="Unassembled WGS sequence"/>
</dbReference>